<organism evidence="1 2">
    <name type="scientific">Caerostris extrusa</name>
    <name type="common">Bark spider</name>
    <name type="synonym">Caerostris bankana</name>
    <dbReference type="NCBI Taxonomy" id="172846"/>
    <lineage>
        <taxon>Eukaryota</taxon>
        <taxon>Metazoa</taxon>
        <taxon>Ecdysozoa</taxon>
        <taxon>Arthropoda</taxon>
        <taxon>Chelicerata</taxon>
        <taxon>Arachnida</taxon>
        <taxon>Araneae</taxon>
        <taxon>Araneomorphae</taxon>
        <taxon>Entelegynae</taxon>
        <taxon>Araneoidea</taxon>
        <taxon>Araneidae</taxon>
        <taxon>Caerostris</taxon>
    </lineage>
</organism>
<feature type="non-terminal residue" evidence="1">
    <location>
        <position position="1"/>
    </location>
</feature>
<reference evidence="1 2" key="1">
    <citation type="submission" date="2021-06" db="EMBL/GenBank/DDBJ databases">
        <title>Caerostris extrusa draft genome.</title>
        <authorList>
            <person name="Kono N."/>
            <person name="Arakawa K."/>
        </authorList>
    </citation>
    <scope>NUCLEOTIDE SEQUENCE [LARGE SCALE GENOMIC DNA]</scope>
</reference>
<accession>A0AAV4PN74</accession>
<proteinExistence type="predicted"/>
<keyword evidence="2" id="KW-1185">Reference proteome</keyword>
<protein>
    <submittedName>
        <fullName evidence="1">Uncharacterized protein</fullName>
    </submittedName>
</protein>
<dbReference type="AlphaFoldDB" id="A0AAV4PN74"/>
<dbReference type="Proteomes" id="UP001054945">
    <property type="component" value="Unassembled WGS sequence"/>
</dbReference>
<sequence>TLPSLQACGSDCFGNYRDSMRHSDCSQCRRDSRRRDSEPPCSVCQIFFPLLRNDTLRFWGCGLFPTFQNDMKDRTQFPKAAIFWIF</sequence>
<name>A0AAV4PN74_CAEEX</name>
<evidence type="ECO:0000313" key="1">
    <source>
        <dbReference type="EMBL" id="GIX98119.1"/>
    </source>
</evidence>
<gene>
    <name evidence="1" type="ORF">CEXT_410251</name>
</gene>
<evidence type="ECO:0000313" key="2">
    <source>
        <dbReference type="Proteomes" id="UP001054945"/>
    </source>
</evidence>
<dbReference type="EMBL" id="BPLR01004863">
    <property type="protein sequence ID" value="GIX98119.1"/>
    <property type="molecule type" value="Genomic_DNA"/>
</dbReference>
<comment type="caution">
    <text evidence="1">The sequence shown here is derived from an EMBL/GenBank/DDBJ whole genome shotgun (WGS) entry which is preliminary data.</text>
</comment>